<dbReference type="PRINTS" id="PR00834">
    <property type="entry name" value="PROTEASES2C"/>
</dbReference>
<dbReference type="AlphaFoldDB" id="A0A512NLE1"/>
<dbReference type="Proteomes" id="UP000321058">
    <property type="component" value="Unassembled WGS sequence"/>
</dbReference>
<keyword evidence="4" id="KW-0720">Serine protease</keyword>
<comment type="similarity">
    <text evidence="1">Belongs to the peptidase S1C family.</text>
</comment>
<evidence type="ECO:0000313" key="7">
    <source>
        <dbReference type="Proteomes" id="UP000321058"/>
    </source>
</evidence>
<proteinExistence type="inferred from homology"/>
<dbReference type="Gene3D" id="2.30.42.10">
    <property type="match status" value="1"/>
</dbReference>
<dbReference type="PANTHER" id="PTHR22939">
    <property type="entry name" value="SERINE PROTEASE FAMILY S1C HTRA-RELATED"/>
    <property type="match status" value="1"/>
</dbReference>
<dbReference type="Pfam" id="PF13365">
    <property type="entry name" value="Trypsin_2"/>
    <property type="match status" value="1"/>
</dbReference>
<sequence>MARGLNGSANGSGSHVPTGREAVEARLPGGVSNLPSAVAGALPAVVGLRTTIPKDRRTAQTLGTEREGHGALIGEDGLIVTIGYLIMEADTVTITDVDGNDWPAYIVGYDYESGFGLVRTEQPIRLKPLTFGDSDSLELRSEAYVAGLGGEKATLRVKVAGRREFAGYWEYLLDNAIFTVPAYPLWGGSALIGQDGSLLGIGSLLVQEALGPGAPAFPGNMYVPINRLKPIFQELVTKGRLATPPRPWLGLYTLEHMGQLMVGGISDGGPADRAGLQRGDILHALNGDVLDDVADFYRKLWASGPAGTAVTLRMERDNDAFEVTVRTGDRARYHRFGSD</sequence>
<dbReference type="SUPFAM" id="SSF50494">
    <property type="entry name" value="Trypsin-like serine proteases"/>
    <property type="match status" value="1"/>
</dbReference>
<dbReference type="PROSITE" id="PS50106">
    <property type="entry name" value="PDZ"/>
    <property type="match status" value="1"/>
</dbReference>
<reference evidence="6 7" key="1">
    <citation type="submission" date="2019-07" db="EMBL/GenBank/DDBJ databases">
        <title>Whole genome shotgun sequence of Reyranella soli NBRC 108950.</title>
        <authorList>
            <person name="Hosoyama A."/>
            <person name="Uohara A."/>
            <person name="Ohji S."/>
            <person name="Ichikawa N."/>
        </authorList>
    </citation>
    <scope>NUCLEOTIDE SEQUENCE [LARGE SCALE GENOMIC DNA]</scope>
    <source>
        <strain evidence="6 7">NBRC 108950</strain>
    </source>
</reference>
<evidence type="ECO:0000259" key="5">
    <source>
        <dbReference type="PROSITE" id="PS50106"/>
    </source>
</evidence>
<dbReference type="InterPro" id="IPR001478">
    <property type="entry name" value="PDZ"/>
</dbReference>
<organism evidence="6 7">
    <name type="scientific">Reyranella soli</name>
    <dbReference type="NCBI Taxonomy" id="1230389"/>
    <lineage>
        <taxon>Bacteria</taxon>
        <taxon>Pseudomonadati</taxon>
        <taxon>Pseudomonadota</taxon>
        <taxon>Alphaproteobacteria</taxon>
        <taxon>Hyphomicrobiales</taxon>
        <taxon>Reyranellaceae</taxon>
        <taxon>Reyranella</taxon>
    </lineage>
</organism>
<dbReference type="Gene3D" id="2.40.10.120">
    <property type="match status" value="1"/>
</dbReference>
<dbReference type="InterPro" id="IPR036034">
    <property type="entry name" value="PDZ_sf"/>
</dbReference>
<name>A0A512NLE1_9HYPH</name>
<dbReference type="SMART" id="SM00228">
    <property type="entry name" value="PDZ"/>
    <property type="match status" value="1"/>
</dbReference>
<dbReference type="InterPro" id="IPR001940">
    <property type="entry name" value="Peptidase_S1C"/>
</dbReference>
<dbReference type="EMBL" id="BKAJ01000139">
    <property type="protein sequence ID" value="GEP59763.1"/>
    <property type="molecule type" value="Genomic_DNA"/>
</dbReference>
<protein>
    <submittedName>
        <fullName evidence="6">Signal protein PDZ</fullName>
    </submittedName>
</protein>
<dbReference type="GO" id="GO:0004252">
    <property type="term" value="F:serine-type endopeptidase activity"/>
    <property type="evidence" value="ECO:0007669"/>
    <property type="project" value="InterPro"/>
</dbReference>
<accession>A0A512NLE1</accession>
<dbReference type="OrthoDB" id="7296822at2"/>
<feature type="domain" description="PDZ" evidence="5">
    <location>
        <begin position="235"/>
        <end position="293"/>
    </location>
</feature>
<dbReference type="InterPro" id="IPR009003">
    <property type="entry name" value="Peptidase_S1_PA"/>
</dbReference>
<comment type="caution">
    <text evidence="6">The sequence shown here is derived from an EMBL/GenBank/DDBJ whole genome shotgun (WGS) entry which is preliminary data.</text>
</comment>
<dbReference type="GO" id="GO:0006508">
    <property type="term" value="P:proteolysis"/>
    <property type="evidence" value="ECO:0007669"/>
    <property type="project" value="UniProtKB-KW"/>
</dbReference>
<dbReference type="SUPFAM" id="SSF50156">
    <property type="entry name" value="PDZ domain-like"/>
    <property type="match status" value="1"/>
</dbReference>
<gene>
    <name evidence="6" type="ORF">RSO01_69290</name>
</gene>
<evidence type="ECO:0000313" key="6">
    <source>
        <dbReference type="EMBL" id="GEP59763.1"/>
    </source>
</evidence>
<keyword evidence="7" id="KW-1185">Reference proteome</keyword>
<evidence type="ECO:0000256" key="3">
    <source>
        <dbReference type="ARBA" id="ARBA00022801"/>
    </source>
</evidence>
<evidence type="ECO:0000256" key="4">
    <source>
        <dbReference type="ARBA" id="ARBA00022825"/>
    </source>
</evidence>
<keyword evidence="3" id="KW-0378">Hydrolase</keyword>
<dbReference type="Pfam" id="PF13180">
    <property type="entry name" value="PDZ_2"/>
    <property type="match status" value="1"/>
</dbReference>
<evidence type="ECO:0000256" key="2">
    <source>
        <dbReference type="ARBA" id="ARBA00022670"/>
    </source>
</evidence>
<evidence type="ECO:0000256" key="1">
    <source>
        <dbReference type="ARBA" id="ARBA00010541"/>
    </source>
</evidence>
<keyword evidence="2" id="KW-0645">Protease</keyword>
<dbReference type="PANTHER" id="PTHR22939:SF129">
    <property type="entry name" value="SERINE PROTEASE HTRA2, MITOCHONDRIAL"/>
    <property type="match status" value="1"/>
</dbReference>